<organism evidence="1 2">
    <name type="scientific">Salvia divinorum</name>
    <name type="common">Maria pastora</name>
    <name type="synonym">Diviner's sage</name>
    <dbReference type="NCBI Taxonomy" id="28513"/>
    <lineage>
        <taxon>Eukaryota</taxon>
        <taxon>Viridiplantae</taxon>
        <taxon>Streptophyta</taxon>
        <taxon>Embryophyta</taxon>
        <taxon>Tracheophyta</taxon>
        <taxon>Spermatophyta</taxon>
        <taxon>Magnoliopsida</taxon>
        <taxon>eudicotyledons</taxon>
        <taxon>Gunneridae</taxon>
        <taxon>Pentapetalae</taxon>
        <taxon>asterids</taxon>
        <taxon>lamiids</taxon>
        <taxon>Lamiales</taxon>
        <taxon>Lamiaceae</taxon>
        <taxon>Nepetoideae</taxon>
        <taxon>Mentheae</taxon>
        <taxon>Salviinae</taxon>
        <taxon>Salvia</taxon>
        <taxon>Salvia subgen. Calosphace</taxon>
    </lineage>
</organism>
<dbReference type="EMBL" id="JBEAFC010000007">
    <property type="protein sequence ID" value="KAL1549989.1"/>
    <property type="molecule type" value="Genomic_DNA"/>
</dbReference>
<protein>
    <submittedName>
        <fullName evidence="1">Uncharacterized protein</fullName>
    </submittedName>
</protein>
<evidence type="ECO:0000313" key="2">
    <source>
        <dbReference type="Proteomes" id="UP001567538"/>
    </source>
</evidence>
<accession>A0ABD1H196</accession>
<dbReference type="AlphaFoldDB" id="A0ABD1H196"/>
<gene>
    <name evidence="1" type="ORF">AAHA92_18006</name>
</gene>
<name>A0ABD1H196_SALDI</name>
<proteinExistence type="predicted"/>
<sequence length="84" mass="9495">MKEASVNIFEDIVDVAPKVANDGVEEGKVDAPLRHWNLAHIIHHRRLTGFLQKWSPPKKMMGANLQKVLFYVSTTVASMGVLRR</sequence>
<comment type="caution">
    <text evidence="1">The sequence shown here is derived from an EMBL/GenBank/DDBJ whole genome shotgun (WGS) entry which is preliminary data.</text>
</comment>
<evidence type="ECO:0000313" key="1">
    <source>
        <dbReference type="EMBL" id="KAL1549989.1"/>
    </source>
</evidence>
<keyword evidence="2" id="KW-1185">Reference proteome</keyword>
<dbReference type="Proteomes" id="UP001567538">
    <property type="component" value="Unassembled WGS sequence"/>
</dbReference>
<reference evidence="1 2" key="1">
    <citation type="submission" date="2024-06" db="EMBL/GenBank/DDBJ databases">
        <title>A chromosome level genome sequence of Diviner's sage (Salvia divinorum).</title>
        <authorList>
            <person name="Ford S.A."/>
            <person name="Ro D.-K."/>
            <person name="Ness R.W."/>
            <person name="Phillips M.A."/>
        </authorList>
    </citation>
    <scope>NUCLEOTIDE SEQUENCE [LARGE SCALE GENOMIC DNA]</scope>
    <source>
        <strain evidence="1">SAF-2024a</strain>
        <tissue evidence="1">Leaf</tissue>
    </source>
</reference>